<dbReference type="SMART" id="SM00438">
    <property type="entry name" value="ZnF_NFX"/>
    <property type="match status" value="11"/>
</dbReference>
<feature type="transmembrane region" description="Helical" evidence="7">
    <location>
        <begin position="883"/>
        <end position="902"/>
    </location>
</feature>
<dbReference type="eggNOG" id="KOG1952">
    <property type="taxonomic scope" value="Eukaryota"/>
</dbReference>
<evidence type="ECO:0000313" key="9">
    <source>
        <dbReference type="EnsemblMetazoa" id="RPRC001907-PA"/>
    </source>
</evidence>
<name>T1HCZ2_RHOPR</name>
<evidence type="ECO:0000256" key="7">
    <source>
        <dbReference type="SAM" id="Phobius"/>
    </source>
</evidence>
<keyword evidence="7" id="KW-0472">Membrane</keyword>
<dbReference type="InterPro" id="IPR000967">
    <property type="entry name" value="Znf_NFX1"/>
</dbReference>
<dbReference type="GO" id="GO:0000977">
    <property type="term" value="F:RNA polymerase II transcription regulatory region sequence-specific DNA binding"/>
    <property type="evidence" value="ECO:0007669"/>
    <property type="project" value="TreeGrafter"/>
</dbReference>
<feature type="domain" description="NF-X1-type" evidence="8">
    <location>
        <begin position="549"/>
        <end position="569"/>
    </location>
</feature>
<feature type="domain" description="NF-X1-type" evidence="8">
    <location>
        <begin position="465"/>
        <end position="484"/>
    </location>
</feature>
<keyword evidence="7" id="KW-0812">Transmembrane</keyword>
<dbReference type="Proteomes" id="UP000015103">
    <property type="component" value="Unassembled WGS sequence"/>
</dbReference>
<feature type="compositionally biased region" description="Basic and acidic residues" evidence="6">
    <location>
        <begin position="25"/>
        <end position="40"/>
    </location>
</feature>
<dbReference type="PANTHER" id="PTHR12360:SF1">
    <property type="entry name" value="NF-X1-TYPE ZINC FINGER PROTEIN NFXL1"/>
    <property type="match status" value="1"/>
</dbReference>
<proteinExistence type="inferred from homology"/>
<feature type="domain" description="NF-X1-type" evidence="8">
    <location>
        <begin position="705"/>
        <end position="723"/>
    </location>
</feature>
<comment type="similarity">
    <text evidence="1">Belongs to the NFX1 family.</text>
</comment>
<keyword evidence="3" id="KW-0677">Repeat</keyword>
<feature type="domain" description="NF-X1-type" evidence="8">
    <location>
        <begin position="307"/>
        <end position="326"/>
    </location>
</feature>
<dbReference type="InterPro" id="IPR038717">
    <property type="entry name" value="Tc1-like_DDE_dom"/>
</dbReference>
<feature type="domain" description="NF-X1-type" evidence="8">
    <location>
        <begin position="254"/>
        <end position="272"/>
    </location>
</feature>
<dbReference type="CDD" id="cd06008">
    <property type="entry name" value="NF-X1-zinc-finger"/>
    <property type="match status" value="5"/>
</dbReference>
<keyword evidence="5" id="KW-0862">Zinc</keyword>
<evidence type="ECO:0000256" key="3">
    <source>
        <dbReference type="ARBA" id="ARBA00022737"/>
    </source>
</evidence>
<keyword evidence="4" id="KW-0863">Zinc-finger</keyword>
<dbReference type="OMA" id="HYLCFCG"/>
<evidence type="ECO:0000259" key="8">
    <source>
        <dbReference type="SMART" id="SM00438"/>
    </source>
</evidence>
<dbReference type="Pfam" id="PF13358">
    <property type="entry name" value="DDE_3"/>
    <property type="match status" value="1"/>
</dbReference>
<reference evidence="9" key="1">
    <citation type="submission" date="2015-05" db="UniProtKB">
        <authorList>
            <consortium name="EnsemblMetazoa"/>
        </authorList>
    </citation>
    <scope>IDENTIFICATION</scope>
</reference>
<feature type="domain" description="NF-X1-type" evidence="8">
    <location>
        <begin position="577"/>
        <end position="622"/>
    </location>
</feature>
<feature type="domain" description="NF-X1-type" evidence="8">
    <location>
        <begin position="492"/>
        <end position="511"/>
    </location>
</feature>
<evidence type="ECO:0000256" key="2">
    <source>
        <dbReference type="ARBA" id="ARBA00022723"/>
    </source>
</evidence>
<accession>T1HCZ2</accession>
<evidence type="ECO:0000313" key="10">
    <source>
        <dbReference type="Proteomes" id="UP000015103"/>
    </source>
</evidence>
<dbReference type="InterPro" id="IPR034078">
    <property type="entry name" value="NFX1_fam"/>
</dbReference>
<dbReference type="EMBL" id="ACPB03003391">
    <property type="status" value="NOT_ANNOTATED_CDS"/>
    <property type="molecule type" value="Genomic_DNA"/>
</dbReference>
<feature type="compositionally biased region" description="Basic and acidic residues" evidence="6">
    <location>
        <begin position="835"/>
        <end position="856"/>
    </location>
</feature>
<feature type="domain" description="NF-X1-type" evidence="8">
    <location>
        <begin position="413"/>
        <end position="432"/>
    </location>
</feature>
<dbReference type="AlphaFoldDB" id="T1HCZ2"/>
<evidence type="ECO:0000256" key="1">
    <source>
        <dbReference type="ARBA" id="ARBA00007269"/>
    </source>
</evidence>
<organism evidence="9 10">
    <name type="scientific">Rhodnius prolixus</name>
    <name type="common">Triatomid bug</name>
    <dbReference type="NCBI Taxonomy" id="13249"/>
    <lineage>
        <taxon>Eukaryota</taxon>
        <taxon>Metazoa</taxon>
        <taxon>Ecdysozoa</taxon>
        <taxon>Arthropoda</taxon>
        <taxon>Hexapoda</taxon>
        <taxon>Insecta</taxon>
        <taxon>Pterygota</taxon>
        <taxon>Neoptera</taxon>
        <taxon>Paraneoptera</taxon>
        <taxon>Hemiptera</taxon>
        <taxon>Heteroptera</taxon>
        <taxon>Panheteroptera</taxon>
        <taxon>Cimicomorpha</taxon>
        <taxon>Reduviidae</taxon>
        <taxon>Triatominae</taxon>
        <taxon>Rhodnius</taxon>
    </lineage>
</organism>
<evidence type="ECO:0000256" key="5">
    <source>
        <dbReference type="ARBA" id="ARBA00022833"/>
    </source>
</evidence>
<dbReference type="PANTHER" id="PTHR12360">
    <property type="entry name" value="NUCLEAR TRANSCRIPTION FACTOR, X-BOX BINDING 1 NFX1"/>
    <property type="match status" value="1"/>
</dbReference>
<dbReference type="FunCoup" id="T1HCZ2">
    <property type="interactions" value="1863"/>
</dbReference>
<dbReference type="STRING" id="13249.T1HCZ2"/>
<evidence type="ECO:0000256" key="4">
    <source>
        <dbReference type="ARBA" id="ARBA00022771"/>
    </source>
</evidence>
<feature type="region of interest" description="Disordered" evidence="6">
    <location>
        <begin position="835"/>
        <end position="866"/>
    </location>
</feature>
<evidence type="ECO:0000256" key="6">
    <source>
        <dbReference type="SAM" id="MobiDB-lite"/>
    </source>
</evidence>
<feature type="region of interest" description="Disordered" evidence="6">
    <location>
        <begin position="1"/>
        <end position="40"/>
    </location>
</feature>
<dbReference type="HOGENOM" id="CLU_014224_0_0_1"/>
<dbReference type="VEuPathDB" id="VectorBase:RPRC001907"/>
<dbReference type="Gene3D" id="3.30.420.10">
    <property type="entry name" value="Ribonuclease H-like superfamily/Ribonuclease H"/>
    <property type="match status" value="1"/>
</dbReference>
<protein>
    <recommendedName>
        <fullName evidence="8">NF-X1-type domain-containing protein</fullName>
    </recommendedName>
</protein>
<keyword evidence="2" id="KW-0479">Metal-binding</keyword>
<feature type="compositionally biased region" description="Basic residues" evidence="6">
    <location>
        <begin position="857"/>
        <end position="866"/>
    </location>
</feature>
<dbReference type="Pfam" id="PF01422">
    <property type="entry name" value="zf-NF-X1"/>
    <property type="match status" value="10"/>
</dbReference>
<dbReference type="InParanoid" id="T1HCZ2"/>
<dbReference type="GO" id="GO:0005634">
    <property type="term" value="C:nucleus"/>
    <property type="evidence" value="ECO:0007669"/>
    <property type="project" value="InterPro"/>
</dbReference>
<dbReference type="GO" id="GO:0000981">
    <property type="term" value="F:DNA-binding transcription factor activity, RNA polymerase II-specific"/>
    <property type="evidence" value="ECO:0007669"/>
    <property type="project" value="TreeGrafter"/>
</dbReference>
<dbReference type="EnsemblMetazoa" id="RPRC001907-RA">
    <property type="protein sequence ID" value="RPRC001907-PA"/>
    <property type="gene ID" value="RPRC001907"/>
</dbReference>
<feature type="domain" description="NF-X1-type" evidence="8">
    <location>
        <begin position="767"/>
        <end position="788"/>
    </location>
</feature>
<feature type="domain" description="NF-X1-type" evidence="8">
    <location>
        <begin position="360"/>
        <end position="379"/>
    </location>
</feature>
<feature type="domain" description="NF-X1-type" evidence="8">
    <location>
        <begin position="657"/>
        <end position="694"/>
    </location>
</feature>
<keyword evidence="7" id="KW-1133">Transmembrane helix</keyword>
<sequence>MAHFGGNDNCWTRRRERNSLNSDRNSNKKDKKRGSGDALFRETQKKLQNSILKHLENEYESSSDEEELEAENIMGHFNWGEIQRRHYSGFVSYFRDNIGPQFVFLDDNTRPHRARCVLEEIRRLGITHLLLPALSPDLNPIEHIWDNLQRRLNNYQPQPRNSGELANAINITMGRNSARGNCCRYFENGKPFFRAVQRVSEGYTSPKCRKDYKADSIPNHYLCFCGNKLNPEFHPWLIPHSCGDTCNKPLEPKCGHDCLLLCHPGPCPPCPKMVKSQCFCKKSPSKTVRCSKKERSCGGICGRKLKCDKHSCPEICHSGDCPPCKEQSLVACQCRLNKKLTDCAQYSWQCDKVCGKPYSCGFHSCEKTCHSEDCGCCPKTLPRACPCGHETYVLPCVEEAPTCGGTCGKVLDCGIHTCSQRCHRGPCGNCMEVLIKSCRCGLHKKEVPCQKEYLCETKCKGLRDCHTHTCNRKCCDGRCPPCEKPCGKTLVCGQHKCTSVCHRGPCYPCQMTKTLTCRCGGTSLTVPCGTSKKRIIIRCNKLCRIPPDCHHSAREDHKCHPGSCPTCKLPCEKSRICGHNCKLPCHSSVVVSAVPDYKPDTPWEKVTAPVEVKSLPCPPCNVLMPVWCPGQHELLQLPCHRAFEQSCGRICGRLLDCSNHHCYLLCHTVINARQLPENLKSEELQEGCGDTCEECSLDCEAERACTHPCPLTCHPPPCPPCTTTIKMRCHCFINSVYIKCSEWTSGDDAFKEQVLSCGNQCPKMYSCGHRCINLCHKGKCSGEELCRKKVKLNCLCKRIKKEVVCHLVSSTSVECDFVCTSQKLDRKMREEKEQEEARRAEEKRNREELEKYEKKLQGGKRHRTKRRTINEEDDSSFWIRNKFTIFGLILSIIISTSLFYAFKLYMIITVHSENSNYGPSVKGLKGD</sequence>
<keyword evidence="10" id="KW-1185">Reference proteome</keyword>
<dbReference type="InterPro" id="IPR036397">
    <property type="entry name" value="RNaseH_sf"/>
</dbReference>
<dbReference type="GO" id="GO:0008270">
    <property type="term" value="F:zinc ion binding"/>
    <property type="evidence" value="ECO:0007669"/>
    <property type="project" value="UniProtKB-KW"/>
</dbReference>